<proteinExistence type="inferred from homology"/>
<organism evidence="4 5">
    <name type="scientific">Tumebacillus lacus</name>
    <dbReference type="NCBI Taxonomy" id="2995335"/>
    <lineage>
        <taxon>Bacteria</taxon>
        <taxon>Bacillati</taxon>
        <taxon>Bacillota</taxon>
        <taxon>Bacilli</taxon>
        <taxon>Bacillales</taxon>
        <taxon>Alicyclobacillaceae</taxon>
        <taxon>Tumebacillus</taxon>
    </lineage>
</organism>
<accession>A0ABT3WXS6</accession>
<dbReference type="InterPro" id="IPR036291">
    <property type="entry name" value="NAD(P)-bd_dom_sf"/>
</dbReference>
<name>A0ABT3WXS6_9BACL</name>
<comment type="caution">
    <text evidence="4">The sequence shown here is derived from an EMBL/GenBank/DDBJ whole genome shotgun (WGS) entry which is preliminary data.</text>
</comment>
<dbReference type="InterPro" id="IPR057326">
    <property type="entry name" value="KR_dom"/>
</dbReference>
<dbReference type="PANTHER" id="PTHR42879">
    <property type="entry name" value="3-OXOACYL-(ACYL-CARRIER-PROTEIN) REDUCTASE"/>
    <property type="match status" value="1"/>
</dbReference>
<keyword evidence="5" id="KW-1185">Reference proteome</keyword>
<evidence type="ECO:0000256" key="1">
    <source>
        <dbReference type="ARBA" id="ARBA00006484"/>
    </source>
</evidence>
<dbReference type="Proteomes" id="UP001208017">
    <property type="component" value="Unassembled WGS sequence"/>
</dbReference>
<evidence type="ECO:0000259" key="3">
    <source>
        <dbReference type="SMART" id="SM00822"/>
    </source>
</evidence>
<dbReference type="InterPro" id="IPR050259">
    <property type="entry name" value="SDR"/>
</dbReference>
<dbReference type="SMART" id="SM00822">
    <property type="entry name" value="PKS_KR"/>
    <property type="match status" value="1"/>
</dbReference>
<dbReference type="InterPro" id="IPR002347">
    <property type="entry name" value="SDR_fam"/>
</dbReference>
<evidence type="ECO:0000313" key="4">
    <source>
        <dbReference type="EMBL" id="MCX7569477.1"/>
    </source>
</evidence>
<reference evidence="4 5" key="1">
    <citation type="submission" date="2022-11" db="EMBL/GenBank/DDBJ databases">
        <title>Study of microbial diversity in lake waters.</title>
        <authorList>
            <person name="Zhang J."/>
        </authorList>
    </citation>
    <scope>NUCLEOTIDE SEQUENCE [LARGE SCALE GENOMIC DNA]</scope>
    <source>
        <strain evidence="4 5">DT12</strain>
    </source>
</reference>
<dbReference type="Pfam" id="PF00106">
    <property type="entry name" value="adh_short"/>
    <property type="match status" value="1"/>
</dbReference>
<comment type="similarity">
    <text evidence="1 2">Belongs to the short-chain dehydrogenases/reductases (SDR) family.</text>
</comment>
<dbReference type="InterPro" id="IPR020904">
    <property type="entry name" value="Sc_DH/Rdtase_CS"/>
</dbReference>
<feature type="domain" description="Ketoreductase" evidence="3">
    <location>
        <begin position="9"/>
        <end position="184"/>
    </location>
</feature>
<dbReference type="SUPFAM" id="SSF51735">
    <property type="entry name" value="NAD(P)-binding Rossmann-fold domains"/>
    <property type="match status" value="1"/>
</dbReference>
<sequence>MRGSEHPRRVALITGGSGAIGGAVAERLAKRGTDVYIGYFSQESKARALAERLQGTPLCLDAADKISIRQAVGTVLATSGRLDILVHSAGITGDRMMSKLTPDDFGQVLDVNVTGAFHLLQAVLPTMRAQGYGRIVHITSYAALHGRTGQTAYAASKAALIGLTKAAALEEIEHGITVNAYAPSVTESAMTDGLTAEARHRLLQAIPLGRMQTPAEAAALIAWLTAAEAGTVSGQVFSGDTRQNGW</sequence>
<dbReference type="PRINTS" id="PR00080">
    <property type="entry name" value="SDRFAMILY"/>
</dbReference>
<dbReference type="PRINTS" id="PR00081">
    <property type="entry name" value="GDHRDH"/>
</dbReference>
<protein>
    <submittedName>
        <fullName evidence="4">SDR family NAD(P)-dependent oxidoreductase</fullName>
    </submittedName>
</protein>
<evidence type="ECO:0000313" key="5">
    <source>
        <dbReference type="Proteomes" id="UP001208017"/>
    </source>
</evidence>
<dbReference type="PANTHER" id="PTHR42879:SF2">
    <property type="entry name" value="3-OXOACYL-[ACYL-CARRIER-PROTEIN] REDUCTASE FABG"/>
    <property type="match status" value="1"/>
</dbReference>
<dbReference type="RefSeq" id="WP_267150718.1">
    <property type="nucleotide sequence ID" value="NZ_JAPMLT010000002.1"/>
</dbReference>
<gene>
    <name evidence="4" type="ORF">OS242_05845</name>
</gene>
<dbReference type="EMBL" id="JAPMLT010000002">
    <property type="protein sequence ID" value="MCX7569477.1"/>
    <property type="molecule type" value="Genomic_DNA"/>
</dbReference>
<dbReference type="PROSITE" id="PS00061">
    <property type="entry name" value="ADH_SHORT"/>
    <property type="match status" value="1"/>
</dbReference>
<evidence type="ECO:0000256" key="2">
    <source>
        <dbReference type="RuleBase" id="RU000363"/>
    </source>
</evidence>
<dbReference type="Gene3D" id="3.40.50.720">
    <property type="entry name" value="NAD(P)-binding Rossmann-like Domain"/>
    <property type="match status" value="1"/>
</dbReference>